<keyword evidence="3" id="KW-0106">Calcium</keyword>
<dbReference type="GO" id="GO:0016020">
    <property type="term" value="C:membrane"/>
    <property type="evidence" value="ECO:0007669"/>
    <property type="project" value="UniProtKB-SubCell"/>
</dbReference>
<feature type="transmembrane region" description="Helical" evidence="6">
    <location>
        <begin position="126"/>
        <end position="150"/>
    </location>
</feature>
<evidence type="ECO:0000256" key="2">
    <source>
        <dbReference type="ARBA" id="ARBA00022692"/>
    </source>
</evidence>
<comment type="caution">
    <text evidence="8">The sequence shown here is derived from an EMBL/GenBank/DDBJ whole genome shotgun (WGS) entry which is preliminary data.</text>
</comment>
<dbReference type="Pfam" id="PF13499">
    <property type="entry name" value="EF-hand_7"/>
    <property type="match status" value="1"/>
</dbReference>
<keyword evidence="9" id="KW-1185">Reference proteome</keyword>
<dbReference type="GO" id="GO:0005216">
    <property type="term" value="F:monoatomic ion channel activity"/>
    <property type="evidence" value="ECO:0007669"/>
    <property type="project" value="InterPro"/>
</dbReference>
<dbReference type="OrthoDB" id="431891at2759"/>
<feature type="transmembrane region" description="Helical" evidence="6">
    <location>
        <begin position="12"/>
        <end position="31"/>
    </location>
</feature>
<evidence type="ECO:0000256" key="5">
    <source>
        <dbReference type="ARBA" id="ARBA00023136"/>
    </source>
</evidence>
<dbReference type="InterPro" id="IPR005821">
    <property type="entry name" value="Ion_trans_dom"/>
</dbReference>
<dbReference type="EMBL" id="CAJNJA010008157">
    <property type="protein sequence ID" value="CAE7233511.1"/>
    <property type="molecule type" value="Genomic_DNA"/>
</dbReference>
<keyword evidence="2 6" id="KW-0812">Transmembrane</keyword>
<evidence type="ECO:0000256" key="4">
    <source>
        <dbReference type="ARBA" id="ARBA00022989"/>
    </source>
</evidence>
<comment type="subcellular location">
    <subcellularLocation>
        <location evidence="1">Membrane</location>
        <topology evidence="1">Multi-pass membrane protein</topology>
    </subcellularLocation>
</comment>
<feature type="non-terminal residue" evidence="8">
    <location>
        <position position="1"/>
    </location>
</feature>
<protein>
    <recommendedName>
        <fullName evidence="7">EF-hand domain-containing protein</fullName>
    </recommendedName>
</protein>
<accession>A0A812KU33</accession>
<feature type="transmembrane region" description="Helical" evidence="6">
    <location>
        <begin position="37"/>
        <end position="59"/>
    </location>
</feature>
<dbReference type="AlphaFoldDB" id="A0A812KU33"/>
<evidence type="ECO:0000256" key="3">
    <source>
        <dbReference type="ARBA" id="ARBA00022837"/>
    </source>
</evidence>
<keyword evidence="5 6" id="KW-0472">Membrane</keyword>
<evidence type="ECO:0000313" key="9">
    <source>
        <dbReference type="Proteomes" id="UP000601435"/>
    </source>
</evidence>
<reference evidence="8" key="1">
    <citation type="submission" date="2021-02" db="EMBL/GenBank/DDBJ databases">
        <authorList>
            <person name="Dougan E. K."/>
            <person name="Rhodes N."/>
            <person name="Thang M."/>
            <person name="Chan C."/>
        </authorList>
    </citation>
    <scope>NUCLEOTIDE SEQUENCE</scope>
</reference>
<dbReference type="Gene3D" id="1.10.287.70">
    <property type="match status" value="1"/>
</dbReference>
<dbReference type="Pfam" id="PF00520">
    <property type="entry name" value="Ion_trans"/>
    <property type="match status" value="1"/>
</dbReference>
<dbReference type="Proteomes" id="UP000601435">
    <property type="component" value="Unassembled WGS sequence"/>
</dbReference>
<dbReference type="GO" id="GO:0005509">
    <property type="term" value="F:calcium ion binding"/>
    <property type="evidence" value="ECO:0007669"/>
    <property type="project" value="InterPro"/>
</dbReference>
<feature type="domain" description="EF-hand" evidence="7">
    <location>
        <begin position="170"/>
        <end position="205"/>
    </location>
</feature>
<dbReference type="InterPro" id="IPR011992">
    <property type="entry name" value="EF-hand-dom_pair"/>
</dbReference>
<feature type="non-terminal residue" evidence="8">
    <location>
        <position position="291"/>
    </location>
</feature>
<evidence type="ECO:0000256" key="1">
    <source>
        <dbReference type="ARBA" id="ARBA00004141"/>
    </source>
</evidence>
<dbReference type="SMART" id="SM00054">
    <property type="entry name" value="EFh"/>
    <property type="match status" value="2"/>
</dbReference>
<dbReference type="PROSITE" id="PS00018">
    <property type="entry name" value="EF_HAND_1"/>
    <property type="match status" value="2"/>
</dbReference>
<feature type="transmembrane region" description="Helical" evidence="6">
    <location>
        <begin position="80"/>
        <end position="106"/>
    </location>
</feature>
<dbReference type="InterPro" id="IPR002048">
    <property type="entry name" value="EF_hand_dom"/>
</dbReference>
<evidence type="ECO:0000256" key="6">
    <source>
        <dbReference type="SAM" id="Phobius"/>
    </source>
</evidence>
<dbReference type="CDD" id="cd00051">
    <property type="entry name" value="EFh"/>
    <property type="match status" value="1"/>
</dbReference>
<feature type="domain" description="EF-hand" evidence="7">
    <location>
        <begin position="213"/>
        <end position="248"/>
    </location>
</feature>
<name>A0A812KU33_9DINO</name>
<dbReference type="Gene3D" id="1.10.238.10">
    <property type="entry name" value="EF-hand"/>
    <property type="match status" value="1"/>
</dbReference>
<evidence type="ECO:0000313" key="8">
    <source>
        <dbReference type="EMBL" id="CAE7233511.1"/>
    </source>
</evidence>
<organism evidence="8 9">
    <name type="scientific">Symbiodinium necroappetens</name>
    <dbReference type="NCBI Taxonomy" id="1628268"/>
    <lineage>
        <taxon>Eukaryota</taxon>
        <taxon>Sar</taxon>
        <taxon>Alveolata</taxon>
        <taxon>Dinophyceae</taxon>
        <taxon>Suessiales</taxon>
        <taxon>Symbiodiniaceae</taxon>
        <taxon>Symbiodinium</taxon>
    </lineage>
</organism>
<dbReference type="SUPFAM" id="SSF47473">
    <property type="entry name" value="EF-hand"/>
    <property type="match status" value="1"/>
</dbReference>
<dbReference type="PROSITE" id="PS50222">
    <property type="entry name" value="EF_HAND_2"/>
    <property type="match status" value="2"/>
</dbReference>
<proteinExistence type="predicted"/>
<gene>
    <name evidence="8" type="ORF">SNEC2469_LOCUS3764</name>
</gene>
<evidence type="ECO:0000259" key="7">
    <source>
        <dbReference type="PROSITE" id="PS50222"/>
    </source>
</evidence>
<dbReference type="InterPro" id="IPR018247">
    <property type="entry name" value="EF_Hand_1_Ca_BS"/>
</dbReference>
<keyword evidence="4 6" id="KW-1133">Transmembrane helix</keyword>
<sequence length="291" mass="32658">FLRLVRALRGIRVVRLLRYIGALRTIVFSIISTLGSVFWTSLLLVVLFYLFGVLIAQIVTDHCRHVKFQPDSLDCANEEVFGKLLTYWSSVPESMLTLLMAITGGLSWNDALTPLRPISEIAVTGLIAYIVITVLAVLNVVTGVFCNMAIESARADKDIAIMQQIHKHEAQVDSLREIFHEIDLDGSNVITVAELKEAMKGQKMSSFMQSMDISTNDVFTLFMVIDADGSGEITLEEFVYGCMQLQGPAKGLQIARMSYENTVIRKELKQLRADVKKVFYRLEQVRSVSKE</sequence>
<dbReference type="SUPFAM" id="SSF81324">
    <property type="entry name" value="Voltage-gated potassium channels"/>
    <property type="match status" value="1"/>
</dbReference>